<reference evidence="6" key="1">
    <citation type="submission" date="2022-09" db="EMBL/GenBank/DDBJ databases">
        <authorList>
            <person name="Li Z.-J."/>
        </authorList>
    </citation>
    <scope>NUCLEOTIDE SEQUENCE</scope>
    <source>
        <strain evidence="6">TGB11</strain>
    </source>
</reference>
<keyword evidence="3 5" id="KW-1133">Transmembrane helix</keyword>
<name>A0AA47LRZ1_9GAMM</name>
<comment type="subcellular location">
    <subcellularLocation>
        <location evidence="1">Endomembrane system</location>
        <topology evidence="1">Multi-pass membrane protein</topology>
    </subcellularLocation>
</comment>
<evidence type="ECO:0000256" key="5">
    <source>
        <dbReference type="SAM" id="Phobius"/>
    </source>
</evidence>
<organism evidence="6 7">
    <name type="scientific">Salinivibrio kushneri</name>
    <dbReference type="NCBI Taxonomy" id="1908198"/>
    <lineage>
        <taxon>Bacteria</taxon>
        <taxon>Pseudomonadati</taxon>
        <taxon>Pseudomonadota</taxon>
        <taxon>Gammaproteobacteria</taxon>
        <taxon>Vibrionales</taxon>
        <taxon>Vibrionaceae</taxon>
        <taxon>Salinivibrio</taxon>
    </lineage>
</organism>
<dbReference type="InterPro" id="IPR007318">
    <property type="entry name" value="Phopholipid_MeTrfase"/>
</dbReference>
<keyword evidence="2 5" id="KW-0812">Transmembrane</keyword>
<dbReference type="Proteomes" id="UP001164748">
    <property type="component" value="Chromosome"/>
</dbReference>
<dbReference type="AlphaFoldDB" id="A0AA47LRZ1"/>
<dbReference type="Pfam" id="PF04191">
    <property type="entry name" value="PEMT"/>
    <property type="match status" value="1"/>
</dbReference>
<evidence type="ECO:0000256" key="1">
    <source>
        <dbReference type="ARBA" id="ARBA00004127"/>
    </source>
</evidence>
<evidence type="ECO:0000256" key="3">
    <source>
        <dbReference type="ARBA" id="ARBA00022989"/>
    </source>
</evidence>
<dbReference type="RefSeq" id="WP_269579870.1">
    <property type="nucleotide sequence ID" value="NZ_CP114588.1"/>
</dbReference>
<evidence type="ECO:0000313" key="6">
    <source>
        <dbReference type="EMBL" id="WBA09768.1"/>
    </source>
</evidence>
<dbReference type="GO" id="GO:0012505">
    <property type="term" value="C:endomembrane system"/>
    <property type="evidence" value="ECO:0007669"/>
    <property type="project" value="UniProtKB-SubCell"/>
</dbReference>
<protein>
    <submittedName>
        <fullName evidence="6">Isoprenylcysteine carboxylmethyltransferase family protein</fullName>
    </submittedName>
</protein>
<sequence>MRVQTWHYLFPPLPPVAMLIAIAIGLSLSHFFPFSLVLGAPILAALPLALALGLLVAAKWAFHRHHTTLDPLQMPSALVTTGIYRYTRNPMYLALVLIIAAAGLYFNALWCWGMIPAFMAYLSATFIPAEEARLSRQWPDDFDAYAARVRRWF</sequence>
<proteinExistence type="predicted"/>
<evidence type="ECO:0000256" key="2">
    <source>
        <dbReference type="ARBA" id="ARBA00022692"/>
    </source>
</evidence>
<feature type="transmembrane region" description="Helical" evidence="5">
    <location>
        <begin position="38"/>
        <end position="58"/>
    </location>
</feature>
<evidence type="ECO:0000256" key="4">
    <source>
        <dbReference type="ARBA" id="ARBA00023136"/>
    </source>
</evidence>
<feature type="transmembrane region" description="Helical" evidence="5">
    <location>
        <begin position="12"/>
        <end position="32"/>
    </location>
</feature>
<evidence type="ECO:0000313" key="7">
    <source>
        <dbReference type="Proteomes" id="UP001164748"/>
    </source>
</evidence>
<feature type="transmembrane region" description="Helical" evidence="5">
    <location>
        <begin position="92"/>
        <end position="115"/>
    </location>
</feature>
<dbReference type="Gene3D" id="1.20.120.1630">
    <property type="match status" value="1"/>
</dbReference>
<accession>A0AA47LRZ1</accession>
<dbReference type="EMBL" id="CP114588">
    <property type="protein sequence ID" value="WBA09768.1"/>
    <property type="molecule type" value="Genomic_DNA"/>
</dbReference>
<gene>
    <name evidence="6" type="ORF">N8M53_06115</name>
</gene>
<keyword evidence="4 5" id="KW-0472">Membrane</keyword>